<dbReference type="GO" id="GO:0010333">
    <property type="term" value="F:terpene synthase activity"/>
    <property type="evidence" value="ECO:0007669"/>
    <property type="project" value="UniProtKB-ARBA"/>
</dbReference>
<dbReference type="Proteomes" id="UP001604336">
    <property type="component" value="Unassembled WGS sequence"/>
</dbReference>
<dbReference type="InterPro" id="IPR008949">
    <property type="entry name" value="Isoprenoid_synthase_dom_sf"/>
</dbReference>
<dbReference type="InterPro" id="IPR001906">
    <property type="entry name" value="Terpene_synth_N"/>
</dbReference>
<comment type="pathway">
    <text evidence="2">Secondary metabolite biosynthesis; terpenoid biosynthesis.</text>
</comment>
<feature type="domain" description="Terpene synthase N-terminal" evidence="6">
    <location>
        <begin position="27"/>
        <end position="201"/>
    </location>
</feature>
<dbReference type="Gene3D" id="1.10.600.10">
    <property type="entry name" value="Farnesyl Diphosphate Synthase"/>
    <property type="match status" value="1"/>
</dbReference>
<keyword evidence="3" id="KW-0479">Metal-binding</keyword>
<dbReference type="SFLD" id="SFLDG01019">
    <property type="entry name" value="Terpene_Cyclase_Like_1_C_Termi"/>
    <property type="match status" value="1"/>
</dbReference>
<evidence type="ECO:0000256" key="5">
    <source>
        <dbReference type="ARBA" id="ARBA00023239"/>
    </source>
</evidence>
<dbReference type="GO" id="GO:0008299">
    <property type="term" value="P:isoprenoid biosynthetic process"/>
    <property type="evidence" value="ECO:0007669"/>
    <property type="project" value="UniProtKB-ARBA"/>
</dbReference>
<evidence type="ECO:0000313" key="8">
    <source>
        <dbReference type="EMBL" id="KAL2466531.1"/>
    </source>
</evidence>
<dbReference type="InterPro" id="IPR044814">
    <property type="entry name" value="Terpene_cyclase_plant_C1"/>
</dbReference>
<dbReference type="Pfam" id="PF01397">
    <property type="entry name" value="Terpene_synth"/>
    <property type="match status" value="1"/>
</dbReference>
<dbReference type="PANTHER" id="PTHR31225">
    <property type="entry name" value="OS04G0344100 PROTEIN-RELATED"/>
    <property type="match status" value="1"/>
</dbReference>
<dbReference type="FunFam" id="1.10.600.10:FF:000007">
    <property type="entry name" value="Isoprene synthase, chloroplastic"/>
    <property type="match status" value="1"/>
</dbReference>
<evidence type="ECO:0000259" key="6">
    <source>
        <dbReference type="Pfam" id="PF01397"/>
    </source>
</evidence>
<proteinExistence type="predicted"/>
<dbReference type="FunFam" id="1.50.10.130:FF:000001">
    <property type="entry name" value="Isoprene synthase, chloroplastic"/>
    <property type="match status" value="1"/>
</dbReference>
<dbReference type="SUPFAM" id="SSF48239">
    <property type="entry name" value="Terpenoid cyclases/Protein prenyltransferases"/>
    <property type="match status" value="1"/>
</dbReference>
<dbReference type="Gene3D" id="1.50.10.130">
    <property type="entry name" value="Terpene synthase, N-terminal domain"/>
    <property type="match status" value="1"/>
</dbReference>
<dbReference type="SUPFAM" id="SSF48576">
    <property type="entry name" value="Terpenoid synthases"/>
    <property type="match status" value="1"/>
</dbReference>
<evidence type="ECO:0000259" key="7">
    <source>
        <dbReference type="Pfam" id="PF03936"/>
    </source>
</evidence>
<evidence type="ECO:0000256" key="1">
    <source>
        <dbReference type="ARBA" id="ARBA00001946"/>
    </source>
</evidence>
<dbReference type="InterPro" id="IPR036965">
    <property type="entry name" value="Terpene_synth_N_sf"/>
</dbReference>
<dbReference type="EMBL" id="JBFOLK010000013">
    <property type="protein sequence ID" value="KAL2466531.1"/>
    <property type="molecule type" value="Genomic_DNA"/>
</dbReference>
<protein>
    <submittedName>
        <fullName evidence="8">Alpha-humulene/(-)-(E)-beta-caryophyllene synthase</fullName>
    </submittedName>
</protein>
<keyword evidence="9" id="KW-1185">Reference proteome</keyword>
<evidence type="ECO:0000256" key="2">
    <source>
        <dbReference type="ARBA" id="ARBA00004721"/>
    </source>
</evidence>
<dbReference type="GO" id="GO:0046872">
    <property type="term" value="F:metal ion binding"/>
    <property type="evidence" value="ECO:0007669"/>
    <property type="project" value="UniProtKB-KW"/>
</dbReference>
<dbReference type="CDD" id="cd00684">
    <property type="entry name" value="Terpene_cyclase_plant_C1"/>
    <property type="match status" value="1"/>
</dbReference>
<accession>A0ABD1PRI6</accession>
<reference evidence="9" key="1">
    <citation type="submission" date="2024-07" db="EMBL/GenBank/DDBJ databases">
        <title>Two chromosome-level genome assemblies of Korean endemic species Abeliophyllum distichum and Forsythia ovata (Oleaceae).</title>
        <authorList>
            <person name="Jang H."/>
        </authorList>
    </citation>
    <scope>NUCLEOTIDE SEQUENCE [LARGE SCALE GENOMIC DNA]</scope>
</reference>
<comment type="caution">
    <text evidence="8">The sequence shown here is derived from an EMBL/GenBank/DDBJ whole genome shotgun (WGS) entry which is preliminary data.</text>
</comment>
<sequence>MASAIVEHATNCEKEIVRPVINFSPSLWGEQFINFSIDYELAEKYSMEIQGLKNEVRSMLKAPGKDMVEMMNLIETLERLGVSYHFEDEIEELLERFFNLNANYADEAYDLYTVALHFRLFRQHGYRISCGIFEKFIEENGKFKETIKSDARGLLSLYEAAYLRVHGEDILEDALAFTTDNLKSMAPHLSSPLGKQVAHALVQSIHFGNPRIEAHYFITIYQEDESSKNELLLRFAKLDYNSLQMLHKQELYEVSRWWKELDLVTILPYARDRVVECFFWAMGVYHEPQYSVARIILTKTIAMTSIIDDTYDAYGTVEELEVFTEAIQRWDISEIDRLPEYMKPLYSALLNLYKQFDEELSKEGRSYAVYYATEALKELVTTYYVEAKWFIEGYLPPFSEYMKNALITCTYCYLTTTSLLGIKSVTKEEFEWLSKKPKMLVASLVICRLIDDIATYEVEKERGQIATGIELYMKDNGMTKEETTDKLLEMVSNAWKDSNEECLRPTSSSKEILLRILNFERLIDIVYKDNEDGYTQAQKVLKPHIISLFIDPIKV</sequence>
<evidence type="ECO:0000256" key="3">
    <source>
        <dbReference type="ARBA" id="ARBA00022723"/>
    </source>
</evidence>
<dbReference type="PANTHER" id="PTHR31225:SF93">
    <property type="entry name" value="ALPHA-HUMULENE_(-)-(E)-BETA-CARYOPHYLLENE SYNTHASE"/>
    <property type="match status" value="1"/>
</dbReference>
<dbReference type="InterPro" id="IPR050148">
    <property type="entry name" value="Terpene_synthase-like"/>
</dbReference>
<gene>
    <name evidence="8" type="ORF">Adt_42382</name>
</gene>
<keyword evidence="5" id="KW-0456">Lyase</keyword>
<comment type="cofactor">
    <cofactor evidence="1">
        <name>Mg(2+)</name>
        <dbReference type="ChEBI" id="CHEBI:18420"/>
    </cofactor>
</comment>
<evidence type="ECO:0000256" key="4">
    <source>
        <dbReference type="ARBA" id="ARBA00022842"/>
    </source>
</evidence>
<name>A0ABD1PRI6_9LAMI</name>
<dbReference type="SFLD" id="SFLDS00005">
    <property type="entry name" value="Isoprenoid_Synthase_Type_I"/>
    <property type="match status" value="1"/>
</dbReference>
<keyword evidence="4" id="KW-0460">Magnesium</keyword>
<dbReference type="InterPro" id="IPR034741">
    <property type="entry name" value="Terpene_cyclase-like_1_C"/>
</dbReference>
<dbReference type="InterPro" id="IPR008930">
    <property type="entry name" value="Terpenoid_cyclase/PrenylTrfase"/>
</dbReference>
<dbReference type="Pfam" id="PF03936">
    <property type="entry name" value="Terpene_synth_C"/>
    <property type="match status" value="1"/>
</dbReference>
<evidence type="ECO:0000313" key="9">
    <source>
        <dbReference type="Proteomes" id="UP001604336"/>
    </source>
</evidence>
<organism evidence="8 9">
    <name type="scientific">Abeliophyllum distichum</name>
    <dbReference type="NCBI Taxonomy" id="126358"/>
    <lineage>
        <taxon>Eukaryota</taxon>
        <taxon>Viridiplantae</taxon>
        <taxon>Streptophyta</taxon>
        <taxon>Embryophyta</taxon>
        <taxon>Tracheophyta</taxon>
        <taxon>Spermatophyta</taxon>
        <taxon>Magnoliopsida</taxon>
        <taxon>eudicotyledons</taxon>
        <taxon>Gunneridae</taxon>
        <taxon>Pentapetalae</taxon>
        <taxon>asterids</taxon>
        <taxon>lamiids</taxon>
        <taxon>Lamiales</taxon>
        <taxon>Oleaceae</taxon>
        <taxon>Forsythieae</taxon>
        <taxon>Abeliophyllum</taxon>
    </lineage>
</organism>
<dbReference type="InterPro" id="IPR005630">
    <property type="entry name" value="Terpene_synthase_metal-bd"/>
</dbReference>
<feature type="domain" description="Terpene synthase metal-binding" evidence="7">
    <location>
        <begin position="259"/>
        <end position="497"/>
    </location>
</feature>
<dbReference type="AlphaFoldDB" id="A0ABD1PRI6"/>